<evidence type="ECO:0000313" key="6">
    <source>
        <dbReference type="Proteomes" id="UP000194151"/>
    </source>
</evidence>
<proteinExistence type="inferred from homology"/>
<dbReference type="InterPro" id="IPR005474">
    <property type="entry name" value="Transketolase_N"/>
</dbReference>
<evidence type="ECO:0000256" key="1">
    <source>
        <dbReference type="ARBA" id="ARBA00001964"/>
    </source>
</evidence>
<dbReference type="PANTHER" id="PTHR47514:SF1">
    <property type="entry name" value="TRANSKETOLASE N-TERMINAL SECTION-RELATED"/>
    <property type="match status" value="1"/>
</dbReference>
<evidence type="ECO:0000256" key="3">
    <source>
        <dbReference type="ARBA" id="ARBA00023052"/>
    </source>
</evidence>
<dbReference type="KEGG" id="bgv:CAL12_26870"/>
<evidence type="ECO:0000259" key="4">
    <source>
        <dbReference type="Pfam" id="PF00456"/>
    </source>
</evidence>
<keyword evidence="3" id="KW-0786">Thiamine pyrophosphate</keyword>
<comment type="cofactor">
    <cofactor evidence="1">
        <name>thiamine diphosphate</name>
        <dbReference type="ChEBI" id="CHEBI:58937"/>
    </cofactor>
</comment>
<dbReference type="PANTHER" id="PTHR47514">
    <property type="entry name" value="TRANSKETOLASE N-TERMINAL SECTION-RELATED"/>
    <property type="match status" value="1"/>
</dbReference>
<evidence type="ECO:0000256" key="2">
    <source>
        <dbReference type="ARBA" id="ARBA00007131"/>
    </source>
</evidence>
<dbReference type="Gene3D" id="3.40.50.970">
    <property type="match status" value="1"/>
</dbReference>
<dbReference type="InterPro" id="IPR029061">
    <property type="entry name" value="THDP-binding"/>
</dbReference>
<feature type="domain" description="Transketolase N-terminal" evidence="4">
    <location>
        <begin position="24"/>
        <end position="252"/>
    </location>
</feature>
<dbReference type="RefSeq" id="WP_086067403.1">
    <property type="nucleotide sequence ID" value="NZ_CP021108.1"/>
</dbReference>
<sequence>MNKRILSRADFVQARKRLLKMHADSRVGHLGGNLSALDAMLVVFHEFLSEDDRFILSKGHSAGALYIALWTLGKLSDEQLTTFHGDDTMLPGHPPAGGFPDIPFATGSLGHGLSLAAGTALAFRLKGGKGRVACLTSDGEWQEGSTWEALIFAAHHRLSNLVVLVDHNGFQGFGSTGEVASMYPLWSRLDGFDVDIRIIDGHDADSIRMALAAPQDKVRIVFLQTTKGHGVSFLENRMDSHYLPLSAEQLSAALEECDKT</sequence>
<reference evidence="5 6" key="1">
    <citation type="submission" date="2017-05" db="EMBL/GenBank/DDBJ databases">
        <title>Complete and WGS of Bordetella genogroups.</title>
        <authorList>
            <person name="Spilker T."/>
            <person name="LiPuma J."/>
        </authorList>
    </citation>
    <scope>NUCLEOTIDE SEQUENCE [LARGE SCALE GENOMIC DNA]</scope>
    <source>
        <strain evidence="5 6">AU19157</strain>
    </source>
</reference>
<dbReference type="EMBL" id="CP021108">
    <property type="protein sequence ID" value="ARP84080.1"/>
    <property type="molecule type" value="Genomic_DNA"/>
</dbReference>
<dbReference type="STRING" id="1416806.CAL12_26870"/>
<dbReference type="Proteomes" id="UP000194151">
    <property type="component" value="Chromosome"/>
</dbReference>
<evidence type="ECO:0000313" key="5">
    <source>
        <dbReference type="EMBL" id="ARP84080.1"/>
    </source>
</evidence>
<name>A0A1W6YSJ6_9BORD</name>
<comment type="similarity">
    <text evidence="2">Belongs to the transketolase family.</text>
</comment>
<dbReference type="Pfam" id="PF00456">
    <property type="entry name" value="Transketolase_N"/>
    <property type="match status" value="1"/>
</dbReference>
<organism evidence="5 6">
    <name type="scientific">Bordetella genomosp. 8</name>
    <dbReference type="NCBI Taxonomy" id="1416806"/>
    <lineage>
        <taxon>Bacteria</taxon>
        <taxon>Pseudomonadati</taxon>
        <taxon>Pseudomonadota</taxon>
        <taxon>Betaproteobacteria</taxon>
        <taxon>Burkholderiales</taxon>
        <taxon>Alcaligenaceae</taxon>
        <taxon>Bordetella</taxon>
    </lineage>
</organism>
<keyword evidence="6" id="KW-1185">Reference proteome</keyword>
<dbReference type="CDD" id="cd02012">
    <property type="entry name" value="TPP_TK"/>
    <property type="match status" value="1"/>
</dbReference>
<dbReference type="SUPFAM" id="SSF52518">
    <property type="entry name" value="Thiamin diphosphate-binding fold (THDP-binding)"/>
    <property type="match status" value="1"/>
</dbReference>
<accession>A0A1W6YSJ6</accession>
<gene>
    <name evidence="5" type="ORF">CAL12_26870</name>
</gene>
<dbReference type="AlphaFoldDB" id="A0A1W6YSJ6"/>
<protein>
    <submittedName>
        <fullName evidence="5">Transketolase</fullName>
    </submittedName>
</protein>
<dbReference type="OrthoDB" id="8732661at2"/>